<dbReference type="AlphaFoldDB" id="A0A3B5KG94"/>
<reference evidence="4 5" key="1">
    <citation type="journal article" date="2011" name="Genome Biol. Evol.">
        <title>Integration of the genetic map and genome assembly of fugu facilitates insights into distinct features of genome evolution in teleosts and mammals.</title>
        <authorList>
            <person name="Kai W."/>
            <person name="Kikuchi K."/>
            <person name="Tohari S."/>
            <person name="Chew A.K."/>
            <person name="Tay A."/>
            <person name="Fujiwara A."/>
            <person name="Hosoya S."/>
            <person name="Suetake H."/>
            <person name="Naruse K."/>
            <person name="Brenner S."/>
            <person name="Suzuki Y."/>
            <person name="Venkatesh B."/>
        </authorList>
    </citation>
    <scope>NUCLEOTIDE SEQUENCE [LARGE SCALE GENOMIC DNA]</scope>
</reference>
<evidence type="ECO:0000259" key="3">
    <source>
        <dbReference type="PROSITE" id="PS50200"/>
    </source>
</evidence>
<sequence length="373" mass="42420">MELKVWVDGVVRVVCGLTLDTSCKAVVIALAQSLGQTGRYLLVMKLHETERQLEANDCPLQLLAQLGQLSAQVQFTLQRTGPSLEHGPNTRPRERHRPGSRPTEPQSLQQRVPGKASRSSAHPRRNHLNRSWSPSPHVSSELRASPLSFLDQTSSKEEVFRHILQQEQRLRDLQVLLQSLDRDTALWELDSTSAPTPGPNPKLVERLEERLRQNEAELLLGEHWEGELEAETDRDQLQLQHLQQLQQHAACLRQDLNLPAHPQRGPVQAVDEEEVLKPLQQELQHRLWQAQELDATLAQTQGVLRTAEQMLQDRQRTVEELNKELRQCKLQQFIQKSGGLPPDQNISQQTTNIYIINAGIVEQEVPGLCKPRL</sequence>
<dbReference type="InterPro" id="IPR000159">
    <property type="entry name" value="RA_dom"/>
</dbReference>
<evidence type="ECO:0000256" key="1">
    <source>
        <dbReference type="SAM" id="Coils"/>
    </source>
</evidence>
<dbReference type="GO" id="GO:0007165">
    <property type="term" value="P:signal transduction"/>
    <property type="evidence" value="ECO:0007669"/>
    <property type="project" value="InterPro"/>
</dbReference>
<dbReference type="Ensembl" id="ENSTRUT00000050928.2">
    <property type="protein sequence ID" value="ENSTRUP00000056721.2"/>
    <property type="gene ID" value="ENSTRUG00000005851.3"/>
</dbReference>
<dbReference type="SMART" id="SM00314">
    <property type="entry name" value="RA"/>
    <property type="match status" value="1"/>
</dbReference>
<keyword evidence="1" id="KW-0175">Coiled coil</keyword>
<evidence type="ECO:0000256" key="2">
    <source>
        <dbReference type="SAM" id="MobiDB-lite"/>
    </source>
</evidence>
<dbReference type="Pfam" id="PF00788">
    <property type="entry name" value="RA"/>
    <property type="match status" value="1"/>
</dbReference>
<protein>
    <submittedName>
        <fullName evidence="4">Ras association domain family member 7b</fullName>
    </submittedName>
</protein>
<evidence type="ECO:0000313" key="5">
    <source>
        <dbReference type="Proteomes" id="UP000005226"/>
    </source>
</evidence>
<keyword evidence="5" id="KW-1185">Reference proteome</keyword>
<reference evidence="4" key="2">
    <citation type="submission" date="2025-08" db="UniProtKB">
        <authorList>
            <consortium name="Ensembl"/>
        </authorList>
    </citation>
    <scope>IDENTIFICATION</scope>
</reference>
<gene>
    <name evidence="4" type="primary">LOC101071964</name>
</gene>
<organism evidence="4 5">
    <name type="scientific">Takifugu rubripes</name>
    <name type="common">Japanese pufferfish</name>
    <name type="synonym">Fugu rubripes</name>
    <dbReference type="NCBI Taxonomy" id="31033"/>
    <lineage>
        <taxon>Eukaryota</taxon>
        <taxon>Metazoa</taxon>
        <taxon>Chordata</taxon>
        <taxon>Craniata</taxon>
        <taxon>Vertebrata</taxon>
        <taxon>Euteleostomi</taxon>
        <taxon>Actinopterygii</taxon>
        <taxon>Neopterygii</taxon>
        <taxon>Teleostei</taxon>
        <taxon>Neoteleostei</taxon>
        <taxon>Acanthomorphata</taxon>
        <taxon>Eupercaria</taxon>
        <taxon>Tetraodontiformes</taxon>
        <taxon>Tetradontoidea</taxon>
        <taxon>Tetraodontidae</taxon>
        <taxon>Takifugu</taxon>
    </lineage>
</organism>
<evidence type="ECO:0000313" key="4">
    <source>
        <dbReference type="Ensembl" id="ENSTRUP00000056721.2"/>
    </source>
</evidence>
<feature type="region of interest" description="Disordered" evidence="2">
    <location>
        <begin position="79"/>
        <end position="140"/>
    </location>
</feature>
<dbReference type="PANTHER" id="PTHR15286:SF11">
    <property type="entry name" value="RAS ASSOCIATION DOMAIN-CONTAINING PROTEIN 7"/>
    <property type="match status" value="1"/>
</dbReference>
<feature type="coiled-coil region" evidence="1">
    <location>
        <begin position="304"/>
        <end position="331"/>
    </location>
</feature>
<dbReference type="GeneTree" id="ENSGT00950000182839"/>
<dbReference type="InterPro" id="IPR033593">
    <property type="entry name" value="N-RASSF"/>
</dbReference>
<dbReference type="InterPro" id="IPR029071">
    <property type="entry name" value="Ubiquitin-like_domsf"/>
</dbReference>
<dbReference type="SUPFAM" id="SSF54236">
    <property type="entry name" value="Ubiquitin-like"/>
    <property type="match status" value="1"/>
</dbReference>
<reference evidence="4" key="3">
    <citation type="submission" date="2025-09" db="UniProtKB">
        <authorList>
            <consortium name="Ensembl"/>
        </authorList>
    </citation>
    <scope>IDENTIFICATION</scope>
</reference>
<feature type="compositionally biased region" description="Polar residues" evidence="2">
    <location>
        <begin position="129"/>
        <end position="138"/>
    </location>
</feature>
<name>A0A3B5KG94_TAKRU</name>
<dbReference type="InParanoid" id="A0A3B5KG94"/>
<accession>A0A3B5KG94</accession>
<proteinExistence type="predicted"/>
<dbReference type="PROSITE" id="PS50200">
    <property type="entry name" value="RA"/>
    <property type="match status" value="1"/>
</dbReference>
<feature type="domain" description="Ras-associating" evidence="3">
    <location>
        <begin position="1"/>
        <end position="82"/>
    </location>
</feature>
<dbReference type="OMA" id="ELMHAEH"/>
<dbReference type="Gene3D" id="3.10.20.90">
    <property type="entry name" value="Phosphatidylinositol 3-kinase Catalytic Subunit, Chain A, domain 1"/>
    <property type="match status" value="1"/>
</dbReference>
<dbReference type="Proteomes" id="UP000005226">
    <property type="component" value="Chromosome 13"/>
</dbReference>
<dbReference type="PANTHER" id="PTHR15286">
    <property type="entry name" value="RAS-ASSOCIATING DOMAIN CONTAINING PROTEIN"/>
    <property type="match status" value="1"/>
</dbReference>